<protein>
    <submittedName>
        <fullName evidence="3">Uncharacterized protein</fullName>
    </submittedName>
</protein>
<reference evidence="3" key="2">
    <citation type="submission" date="2025-08" db="UniProtKB">
        <authorList>
            <consortium name="Ensembl"/>
        </authorList>
    </citation>
    <scope>IDENTIFICATION</scope>
</reference>
<dbReference type="Ensembl" id="ENSPMRT00000000410.1">
    <property type="protein sequence ID" value="ENSPMRP00000000387.1"/>
    <property type="gene ID" value="ENSPMRG00000000296.1"/>
</dbReference>
<organism evidence="3 4">
    <name type="scientific">Podarcis muralis</name>
    <name type="common">Wall lizard</name>
    <name type="synonym">Lacerta muralis</name>
    <dbReference type="NCBI Taxonomy" id="64176"/>
    <lineage>
        <taxon>Eukaryota</taxon>
        <taxon>Metazoa</taxon>
        <taxon>Chordata</taxon>
        <taxon>Craniata</taxon>
        <taxon>Vertebrata</taxon>
        <taxon>Euteleostomi</taxon>
        <taxon>Lepidosauria</taxon>
        <taxon>Squamata</taxon>
        <taxon>Bifurcata</taxon>
        <taxon>Unidentata</taxon>
        <taxon>Episquamata</taxon>
        <taxon>Laterata</taxon>
        <taxon>Lacertibaenia</taxon>
        <taxon>Lacertidae</taxon>
        <taxon>Podarcis</taxon>
    </lineage>
</organism>
<evidence type="ECO:0000313" key="3">
    <source>
        <dbReference type="Ensembl" id="ENSPMRP00000000387.1"/>
    </source>
</evidence>
<keyword evidence="2" id="KW-0812">Transmembrane</keyword>
<feature type="compositionally biased region" description="Gly residues" evidence="1">
    <location>
        <begin position="329"/>
        <end position="338"/>
    </location>
</feature>
<evidence type="ECO:0000256" key="1">
    <source>
        <dbReference type="SAM" id="MobiDB-lite"/>
    </source>
</evidence>
<keyword evidence="4" id="KW-1185">Reference proteome</keyword>
<feature type="region of interest" description="Disordered" evidence="1">
    <location>
        <begin position="321"/>
        <end position="367"/>
    </location>
</feature>
<dbReference type="GeneTree" id="ENSGT01150000287023"/>
<reference evidence="3 4" key="1">
    <citation type="journal article" date="2019" name="Proc. Natl. Acad. Sci. U.S.A.">
        <title>Regulatory changes in pterin and carotenoid genes underlie balanced color polymorphisms in the wall lizard.</title>
        <authorList>
            <person name="Andrade P."/>
            <person name="Pinho C."/>
            <person name="Perez I de Lanuza G."/>
            <person name="Afonso S."/>
            <person name="Brejcha J."/>
            <person name="Rubin C.J."/>
            <person name="Wallerman O."/>
            <person name="Pereira P."/>
            <person name="Sabatino S.J."/>
            <person name="Bellati A."/>
            <person name="Pellitteri-Rosa D."/>
            <person name="Bosakova Z."/>
            <person name="Bunikis I."/>
            <person name="Carretero M.A."/>
            <person name="Feiner N."/>
            <person name="Marsik P."/>
            <person name="Pauperio F."/>
            <person name="Salvi D."/>
            <person name="Soler L."/>
            <person name="While G.M."/>
            <person name="Uller T."/>
            <person name="Font E."/>
            <person name="Andersson L."/>
            <person name="Carneiro M."/>
        </authorList>
    </citation>
    <scope>NUCLEOTIDE SEQUENCE</scope>
</reference>
<feature type="transmembrane region" description="Helical" evidence="2">
    <location>
        <begin position="166"/>
        <end position="192"/>
    </location>
</feature>
<feature type="compositionally biased region" description="Low complexity" evidence="1">
    <location>
        <begin position="339"/>
        <end position="367"/>
    </location>
</feature>
<feature type="transmembrane region" description="Helical" evidence="2">
    <location>
        <begin position="277"/>
        <end position="297"/>
    </location>
</feature>
<feature type="transmembrane region" description="Helical" evidence="2">
    <location>
        <begin position="95"/>
        <end position="116"/>
    </location>
</feature>
<dbReference type="AlphaFoldDB" id="A0A670HN33"/>
<keyword evidence="2" id="KW-1133">Transmembrane helix</keyword>
<evidence type="ECO:0000256" key="2">
    <source>
        <dbReference type="SAM" id="Phobius"/>
    </source>
</evidence>
<evidence type="ECO:0000313" key="4">
    <source>
        <dbReference type="Proteomes" id="UP000472272"/>
    </source>
</evidence>
<accession>A0A670HN33</accession>
<name>A0A670HN33_PODMU</name>
<feature type="transmembrane region" description="Helical" evidence="2">
    <location>
        <begin position="139"/>
        <end position="159"/>
    </location>
</feature>
<proteinExistence type="predicted"/>
<keyword evidence="2" id="KW-0472">Membrane</keyword>
<reference evidence="3" key="3">
    <citation type="submission" date="2025-09" db="UniProtKB">
        <authorList>
            <consortium name="Ensembl"/>
        </authorList>
    </citation>
    <scope>IDENTIFICATION</scope>
</reference>
<sequence length="367" mass="40308">MLVASRTLSHHLVLCRPLLLVPSIFPNIRVFSRESSLLMRWPKYWSPSFRICPSSEHSGRISFRMDQFDLLAVHGTLKSLLQHHNSKASILRRSAFFMVHLSLPYITVALTIRTFVGKVVSLLFKILSRFVIVFLPRSNTYMCVCVCVCVCVYACAYVCMCINMCACIYIFVCVHVHLDVCSYMCLCIQYIYVRSRISASRPRPHHVVRFLPPGPSSPRPPLAFRCCVAGARAGRGGGGVCHVGAWRAAGGWLARAQGRLRRRSLLLLRRGDRWESGFFPGLPAAAAEGAAAGAAWWRARRQRRRRRRDNEATLLLLASPRPSIAGLGPSPGGGGGGCSPARPWGTPSPAASLPAPAPSSAGSAARR</sequence>
<dbReference type="Proteomes" id="UP000472272">
    <property type="component" value="Chromosome 1"/>
</dbReference>